<evidence type="ECO:0000313" key="4">
    <source>
        <dbReference type="EMBL" id="OEG69767.1"/>
    </source>
</evidence>
<dbReference type="AlphaFoldDB" id="A0A1E5IFC3"/>
<evidence type="ECO:0000313" key="5">
    <source>
        <dbReference type="Proteomes" id="UP000095237"/>
    </source>
</evidence>
<dbReference type="GO" id="GO:0016903">
    <property type="term" value="F:oxidoreductase activity, acting on the aldehyde or oxo group of donors"/>
    <property type="evidence" value="ECO:0007669"/>
    <property type="project" value="InterPro"/>
</dbReference>
<keyword evidence="5" id="KW-1185">Reference proteome</keyword>
<dbReference type="Proteomes" id="UP000095237">
    <property type="component" value="Unassembled WGS sequence"/>
</dbReference>
<dbReference type="PANTHER" id="PTHR42730:SF1">
    <property type="entry name" value="2-OXOGLUTARATE SYNTHASE SUBUNIT KORC"/>
    <property type="match status" value="1"/>
</dbReference>
<gene>
    <name evidence="4" type="ORF">ATZ36_01890</name>
    <name evidence="3" type="ORF">ATZ36_02340</name>
</gene>
<dbReference type="Pfam" id="PF01558">
    <property type="entry name" value="POR"/>
    <property type="match status" value="1"/>
</dbReference>
<reference evidence="3 5" key="1">
    <citation type="submission" date="2015-11" db="EMBL/GenBank/DDBJ databases">
        <title>Evidence for parallel genomic evolution in an endosymbiosis of termite gut flagellates.</title>
        <authorList>
            <person name="Zheng H."/>
        </authorList>
    </citation>
    <scope>NUCLEOTIDE SEQUENCE [LARGE SCALE GENOMIC DNA]</scope>
    <source>
        <strain evidence="3 5">CET450</strain>
    </source>
</reference>
<dbReference type="EMBL" id="LNVX01000566">
    <property type="protein sequence ID" value="OEG69767.1"/>
    <property type="molecule type" value="Genomic_DNA"/>
</dbReference>
<evidence type="ECO:0000256" key="1">
    <source>
        <dbReference type="ARBA" id="ARBA00023002"/>
    </source>
</evidence>
<evidence type="ECO:0000313" key="3">
    <source>
        <dbReference type="EMBL" id="OEG69141.1"/>
    </source>
</evidence>
<proteinExistence type="predicted"/>
<dbReference type="Gene3D" id="3.40.920.10">
    <property type="entry name" value="Pyruvate-ferredoxin oxidoreductase, PFOR, domain III"/>
    <property type="match status" value="1"/>
</dbReference>
<feature type="domain" description="Pyruvate/ketoisovalerate oxidoreductase catalytic" evidence="2">
    <location>
        <begin position="11"/>
        <end position="187"/>
    </location>
</feature>
<dbReference type="InterPro" id="IPR019752">
    <property type="entry name" value="Pyrv/ketoisovalerate_OxRed_cat"/>
</dbReference>
<organism evidence="3 5">
    <name type="scientific">Endomicrobium trichonymphae</name>
    <dbReference type="NCBI Taxonomy" id="1408204"/>
    <lineage>
        <taxon>Bacteria</taxon>
        <taxon>Pseudomonadati</taxon>
        <taxon>Elusimicrobiota</taxon>
        <taxon>Endomicrobiia</taxon>
        <taxon>Endomicrobiales</taxon>
        <taxon>Endomicrobiaceae</taxon>
        <taxon>Candidatus Endomicrobiellum</taxon>
    </lineage>
</organism>
<dbReference type="EMBL" id="LNVX01000840">
    <property type="protein sequence ID" value="OEG69141.1"/>
    <property type="molecule type" value="Genomic_DNA"/>
</dbReference>
<sequence>MQNEIVITGFGGQGVLLAGTLIAQAAIEQGLHTTWVPSYGAEMRGGTANSTVVVSSDEIGSPLAFNPDALIALNEPSLNKFISRVIDNAIVIANSSIIPQNTEYKVKPYFIPVTDIADKEIKNLRTANTVAVGTLIRVLELHHFNVQQNTDKKGLTLKSVLSACEKIFASKPQLIEINKKAIQAGYDFIK</sequence>
<comment type="caution">
    <text evidence="3">The sequence shown here is derived from an EMBL/GenBank/DDBJ whole genome shotgun (WGS) entry which is preliminary data.</text>
</comment>
<dbReference type="InterPro" id="IPR002869">
    <property type="entry name" value="Pyrv_flavodox_OxRed_cen"/>
</dbReference>
<accession>A0A1E5IFC3</accession>
<protein>
    <recommendedName>
        <fullName evidence="2">Pyruvate/ketoisovalerate oxidoreductase catalytic domain-containing protein</fullName>
    </recommendedName>
</protein>
<evidence type="ECO:0000259" key="2">
    <source>
        <dbReference type="Pfam" id="PF01558"/>
    </source>
</evidence>
<keyword evidence="1" id="KW-0560">Oxidoreductase</keyword>
<dbReference type="PANTHER" id="PTHR42730">
    <property type="entry name" value="2-OXOGLUTARATE SYNTHASE SUBUNIT KORC"/>
    <property type="match status" value="1"/>
</dbReference>
<dbReference type="InterPro" id="IPR052554">
    <property type="entry name" value="2-oxoglutarate_synth_KorC"/>
</dbReference>
<dbReference type="SUPFAM" id="SSF53323">
    <property type="entry name" value="Pyruvate-ferredoxin oxidoreductase, PFOR, domain III"/>
    <property type="match status" value="1"/>
</dbReference>
<name>A0A1E5IFC3_ENDTX</name>